<evidence type="ECO:0000313" key="2">
    <source>
        <dbReference type="Proteomes" id="UP001064048"/>
    </source>
</evidence>
<sequence>MWNDQSAAGGGFFNTSNQFGNVNTPNQPQKAGRRASRTAPIVIRQALHCGDDGVKIWGTEIQIVSLVARVRNIRLQSTKITYTIQDITGRMRAVLWLDQEAMDEDDKSSPKVNVNDYIQIYGNVKTNKGKKVVMIFKIMPITDVNAITFHYLQCINNKVKMEADSKKEKLAPSNPTFTGGLPANSMVGLMDNGSVNGLNPRQMMVFNLIRASTLEQGISKQDMYTTLKDRMQQPEFENILEWMCGEGHIYSTIDEEHFRATDAC</sequence>
<reference evidence="1 2" key="1">
    <citation type="journal article" date="2022" name="Genome Biol. Evol.">
        <title>The Spruce Budworm Genome: Reconstructing the Evolutionary History of Antifreeze Proteins.</title>
        <authorList>
            <person name="Beliveau C."/>
            <person name="Gagne P."/>
            <person name="Picq S."/>
            <person name="Vernygora O."/>
            <person name="Keeling C.I."/>
            <person name="Pinkney K."/>
            <person name="Doucet D."/>
            <person name="Wen F."/>
            <person name="Johnston J.S."/>
            <person name="Maaroufi H."/>
            <person name="Boyle B."/>
            <person name="Laroche J."/>
            <person name="Dewar K."/>
            <person name="Juretic N."/>
            <person name="Blackburn G."/>
            <person name="Nisole A."/>
            <person name="Brunet B."/>
            <person name="Brandao M."/>
            <person name="Lumley L."/>
            <person name="Duan J."/>
            <person name="Quan G."/>
            <person name="Lucarotti C.J."/>
            <person name="Roe A.D."/>
            <person name="Sperling F.A.H."/>
            <person name="Levesque R.C."/>
            <person name="Cusson M."/>
        </authorList>
    </citation>
    <scope>NUCLEOTIDE SEQUENCE [LARGE SCALE GENOMIC DNA]</scope>
    <source>
        <strain evidence="1">Glfc:IPQL:Cfum</strain>
    </source>
</reference>
<dbReference type="Proteomes" id="UP001064048">
    <property type="component" value="Chromosome 17"/>
</dbReference>
<proteinExistence type="predicted"/>
<accession>A0ACC0KKD0</accession>
<organism evidence="1 2">
    <name type="scientific">Choristoneura fumiferana</name>
    <name type="common">Spruce budworm moth</name>
    <name type="synonym">Archips fumiferana</name>
    <dbReference type="NCBI Taxonomy" id="7141"/>
    <lineage>
        <taxon>Eukaryota</taxon>
        <taxon>Metazoa</taxon>
        <taxon>Ecdysozoa</taxon>
        <taxon>Arthropoda</taxon>
        <taxon>Hexapoda</taxon>
        <taxon>Insecta</taxon>
        <taxon>Pterygota</taxon>
        <taxon>Neoptera</taxon>
        <taxon>Endopterygota</taxon>
        <taxon>Lepidoptera</taxon>
        <taxon>Glossata</taxon>
        <taxon>Ditrysia</taxon>
        <taxon>Tortricoidea</taxon>
        <taxon>Tortricidae</taxon>
        <taxon>Tortricinae</taxon>
        <taxon>Choristoneura</taxon>
    </lineage>
</organism>
<name>A0ACC0KKD0_CHOFU</name>
<evidence type="ECO:0000313" key="1">
    <source>
        <dbReference type="EMBL" id="KAI8436763.1"/>
    </source>
</evidence>
<protein>
    <submittedName>
        <fullName evidence="1">Uncharacterized protein</fullName>
    </submittedName>
</protein>
<comment type="caution">
    <text evidence="1">The sequence shown here is derived from an EMBL/GenBank/DDBJ whole genome shotgun (WGS) entry which is preliminary data.</text>
</comment>
<keyword evidence="2" id="KW-1185">Reference proteome</keyword>
<dbReference type="EMBL" id="CM046117">
    <property type="protein sequence ID" value="KAI8436763.1"/>
    <property type="molecule type" value="Genomic_DNA"/>
</dbReference>
<gene>
    <name evidence="1" type="ORF">MSG28_010231</name>
</gene>